<dbReference type="OrthoDB" id="7432598at2"/>
<evidence type="ECO:0000256" key="4">
    <source>
        <dbReference type="ARBA" id="ARBA00023204"/>
    </source>
</evidence>
<dbReference type="Proteomes" id="UP000290958">
    <property type="component" value="Unassembled WGS sequence"/>
</dbReference>
<accession>A0A4Q1KGZ9</accession>
<dbReference type="GO" id="GO:0006310">
    <property type="term" value="P:DNA recombination"/>
    <property type="evidence" value="ECO:0007669"/>
    <property type="project" value="InterPro"/>
</dbReference>
<dbReference type="PROSITE" id="PS50160">
    <property type="entry name" value="DNA_LIGASE_A3"/>
    <property type="match status" value="1"/>
</dbReference>
<evidence type="ECO:0000256" key="1">
    <source>
        <dbReference type="ARBA" id="ARBA00022598"/>
    </source>
</evidence>
<dbReference type="PANTHER" id="PTHR47810">
    <property type="entry name" value="DNA LIGASE"/>
    <property type="match status" value="1"/>
</dbReference>
<organism evidence="6 7">
    <name type="scientific">Sphingobium fluviale</name>
    <dbReference type="NCBI Taxonomy" id="2506423"/>
    <lineage>
        <taxon>Bacteria</taxon>
        <taxon>Pseudomonadati</taxon>
        <taxon>Pseudomonadota</taxon>
        <taxon>Alphaproteobacteria</taxon>
        <taxon>Sphingomonadales</taxon>
        <taxon>Sphingomonadaceae</taxon>
        <taxon>Sphingobium</taxon>
    </lineage>
</organism>
<keyword evidence="2" id="KW-0235">DNA replication</keyword>
<dbReference type="Gene3D" id="3.30.470.30">
    <property type="entry name" value="DNA ligase/mRNA capping enzyme"/>
    <property type="match status" value="1"/>
</dbReference>
<proteinExistence type="predicted"/>
<evidence type="ECO:0000313" key="7">
    <source>
        <dbReference type="Proteomes" id="UP000290958"/>
    </source>
</evidence>
<keyword evidence="1" id="KW-0436">Ligase</keyword>
<reference evidence="7" key="1">
    <citation type="submission" date="2019-01" db="EMBL/GenBank/DDBJ databases">
        <title>Cytophagaceae bacterium strain CAR-16.</title>
        <authorList>
            <person name="Chen W.-M."/>
        </authorList>
    </citation>
    <scope>NUCLEOTIDE SEQUENCE [LARGE SCALE GENOMIC DNA]</scope>
    <source>
        <strain evidence="7">CHR27</strain>
    </source>
</reference>
<dbReference type="GO" id="GO:0006281">
    <property type="term" value="P:DNA repair"/>
    <property type="evidence" value="ECO:0007669"/>
    <property type="project" value="UniProtKB-KW"/>
</dbReference>
<evidence type="ECO:0000313" key="6">
    <source>
        <dbReference type="EMBL" id="RXR28981.1"/>
    </source>
</evidence>
<keyword evidence="3" id="KW-0227">DNA damage</keyword>
<dbReference type="Pfam" id="PF01068">
    <property type="entry name" value="DNA_ligase_A_M"/>
    <property type="match status" value="1"/>
</dbReference>
<dbReference type="GO" id="GO:0003910">
    <property type="term" value="F:DNA ligase (ATP) activity"/>
    <property type="evidence" value="ECO:0007669"/>
    <property type="project" value="InterPro"/>
</dbReference>
<dbReference type="RefSeq" id="WP_129404045.1">
    <property type="nucleotide sequence ID" value="NZ_SBKP01000006.1"/>
</dbReference>
<comment type="caution">
    <text evidence="6">The sequence shown here is derived from an EMBL/GenBank/DDBJ whole genome shotgun (WGS) entry which is preliminary data.</text>
</comment>
<name>A0A4Q1KGZ9_9SPHN</name>
<dbReference type="InterPro" id="IPR050326">
    <property type="entry name" value="NAD_dep_DNA_ligaseB"/>
</dbReference>
<feature type="domain" description="ATP-dependent DNA ligase family profile" evidence="5">
    <location>
        <begin position="108"/>
        <end position="225"/>
    </location>
</feature>
<sequence>MKKHPSLLARPKELVQLAGDWRGGLPDGGAMCEQKMDGVRAYYLGYTLRTREGIEIGGVGHILHRLAGIERAYGRPLFFDGEFIAPGGYLATLRHIGQGLRAPEGGTLHLFDTLHAEEWQSNDCDRPLYERKAMLTRLVRMQSDDDDGWTWRAGTYGKEPDGPPVAIIPDVWCATQADVEQMAAEIWARDGEGVVVKDPMGLYRRERSNAWRKYKRNGWATRKVA</sequence>
<evidence type="ECO:0000256" key="3">
    <source>
        <dbReference type="ARBA" id="ARBA00022763"/>
    </source>
</evidence>
<protein>
    <recommendedName>
        <fullName evidence="5">ATP-dependent DNA ligase family profile domain-containing protein</fullName>
    </recommendedName>
</protein>
<dbReference type="AlphaFoldDB" id="A0A4Q1KGZ9"/>
<evidence type="ECO:0000256" key="2">
    <source>
        <dbReference type="ARBA" id="ARBA00022705"/>
    </source>
</evidence>
<dbReference type="SUPFAM" id="SSF56091">
    <property type="entry name" value="DNA ligase/mRNA capping enzyme, catalytic domain"/>
    <property type="match status" value="1"/>
</dbReference>
<dbReference type="GO" id="GO:0006260">
    <property type="term" value="P:DNA replication"/>
    <property type="evidence" value="ECO:0007669"/>
    <property type="project" value="UniProtKB-KW"/>
</dbReference>
<keyword evidence="7" id="KW-1185">Reference proteome</keyword>
<evidence type="ECO:0000259" key="5">
    <source>
        <dbReference type="PROSITE" id="PS50160"/>
    </source>
</evidence>
<dbReference type="GO" id="GO:0005524">
    <property type="term" value="F:ATP binding"/>
    <property type="evidence" value="ECO:0007669"/>
    <property type="project" value="InterPro"/>
</dbReference>
<keyword evidence="4" id="KW-0234">DNA repair</keyword>
<dbReference type="PANTHER" id="PTHR47810:SF1">
    <property type="entry name" value="DNA LIGASE B"/>
    <property type="match status" value="1"/>
</dbReference>
<dbReference type="InterPro" id="IPR012310">
    <property type="entry name" value="DNA_ligase_ATP-dep_cent"/>
</dbReference>
<gene>
    <name evidence="6" type="ORF">EQG66_07840</name>
</gene>
<dbReference type="EMBL" id="SBKP01000006">
    <property type="protein sequence ID" value="RXR28981.1"/>
    <property type="molecule type" value="Genomic_DNA"/>
</dbReference>